<dbReference type="GO" id="GO:0046872">
    <property type="term" value="F:metal ion binding"/>
    <property type="evidence" value="ECO:0007669"/>
    <property type="project" value="UniProtKB-KW"/>
</dbReference>
<keyword evidence="11" id="KW-1185">Reference proteome</keyword>
<keyword evidence="5" id="KW-0378">Hydrolase</keyword>
<comment type="cofactor">
    <cofactor evidence="1">
        <name>Zn(2+)</name>
        <dbReference type="ChEBI" id="CHEBI:29105"/>
    </cofactor>
</comment>
<feature type="domain" description="Peptidase M13 N-terminal" evidence="9">
    <location>
        <begin position="39"/>
        <end position="416"/>
    </location>
</feature>
<reference evidence="10 11" key="1">
    <citation type="submission" date="2018-05" db="EMBL/GenBank/DDBJ databases">
        <title>Draft genome of Methanospirillum lacunae Ki8-1.</title>
        <authorList>
            <person name="Dueholm M.S."/>
            <person name="Nielsen P.H."/>
            <person name="Bakmann L.F."/>
            <person name="Otzen D.E."/>
        </authorList>
    </citation>
    <scope>NUCLEOTIDE SEQUENCE [LARGE SCALE GENOMIC DNA]</scope>
    <source>
        <strain evidence="10 11">Ki8-1</strain>
    </source>
</reference>
<comment type="caution">
    <text evidence="10">The sequence shown here is derived from an EMBL/GenBank/DDBJ whole genome shotgun (WGS) entry which is preliminary data.</text>
</comment>
<dbReference type="PRINTS" id="PR00786">
    <property type="entry name" value="NEPRILYSIN"/>
</dbReference>
<evidence type="ECO:0000256" key="1">
    <source>
        <dbReference type="ARBA" id="ARBA00001947"/>
    </source>
</evidence>
<evidence type="ECO:0000313" key="10">
    <source>
        <dbReference type="EMBL" id="PWR73771.1"/>
    </source>
</evidence>
<dbReference type="GO" id="GO:0004222">
    <property type="term" value="F:metalloendopeptidase activity"/>
    <property type="evidence" value="ECO:0007669"/>
    <property type="project" value="InterPro"/>
</dbReference>
<keyword evidence="4" id="KW-0479">Metal-binding</keyword>
<dbReference type="Pfam" id="PF01431">
    <property type="entry name" value="Peptidase_M13"/>
    <property type="match status" value="1"/>
</dbReference>
<dbReference type="Pfam" id="PF05649">
    <property type="entry name" value="Peptidase_M13_N"/>
    <property type="match status" value="1"/>
</dbReference>
<feature type="domain" description="Peptidase M13 C-terminal" evidence="8">
    <location>
        <begin position="470"/>
        <end position="671"/>
    </location>
</feature>
<name>A0A2V2NDU8_9EURY</name>
<evidence type="ECO:0000256" key="5">
    <source>
        <dbReference type="ARBA" id="ARBA00022801"/>
    </source>
</evidence>
<evidence type="ECO:0000256" key="7">
    <source>
        <dbReference type="ARBA" id="ARBA00023049"/>
    </source>
</evidence>
<accession>A0A2V2NDU8</accession>
<dbReference type="EMBL" id="QGMY01000002">
    <property type="protein sequence ID" value="PWR73771.1"/>
    <property type="molecule type" value="Genomic_DNA"/>
</dbReference>
<comment type="similarity">
    <text evidence="2">Belongs to the peptidase M13 family.</text>
</comment>
<keyword evidence="3" id="KW-0645">Protease</keyword>
<evidence type="ECO:0000259" key="9">
    <source>
        <dbReference type="Pfam" id="PF05649"/>
    </source>
</evidence>
<organism evidence="10 11">
    <name type="scientific">Methanospirillum lacunae</name>
    <dbReference type="NCBI Taxonomy" id="668570"/>
    <lineage>
        <taxon>Archaea</taxon>
        <taxon>Methanobacteriati</taxon>
        <taxon>Methanobacteriota</taxon>
        <taxon>Stenosarchaea group</taxon>
        <taxon>Methanomicrobia</taxon>
        <taxon>Methanomicrobiales</taxon>
        <taxon>Methanospirillaceae</taxon>
        <taxon>Methanospirillum</taxon>
    </lineage>
</organism>
<dbReference type="Gene3D" id="1.10.1380.10">
    <property type="entry name" value="Neutral endopeptidase , domain2"/>
    <property type="match status" value="1"/>
</dbReference>
<dbReference type="OrthoDB" id="115724at2157"/>
<dbReference type="Proteomes" id="UP000245657">
    <property type="component" value="Unassembled WGS sequence"/>
</dbReference>
<evidence type="ECO:0000256" key="2">
    <source>
        <dbReference type="ARBA" id="ARBA00007357"/>
    </source>
</evidence>
<gene>
    <name evidence="10" type="ORF">DK846_00960</name>
</gene>
<dbReference type="InterPro" id="IPR018497">
    <property type="entry name" value="Peptidase_M13_C"/>
</dbReference>
<dbReference type="PROSITE" id="PS51885">
    <property type="entry name" value="NEPRILYSIN"/>
    <property type="match status" value="1"/>
</dbReference>
<sequence length="676" mass="77378">MKKFWMIQFIILGFCLFQTGSANLTPPSDTFILNTSIEPGDDLFNYVNTAWIKEHPLPTNKSSYTTFTEVNDKTEDQLHILFDNEASNYTSGKETLIGKFYSSGMDTETINNQSITPIAGEIALINSISTKHDLFNVSSHLIEYGIDPFFSYYADQDPTNSTWMIPQVEQGGIGLPERDYYFRNDSETVSIQEAYKNHIKNVFLLLNYSESDAKEYAGTIYNIEKEMASSHYTTVENRDPINTTHIIPWSDLQSEYPNIEWETLAAINGSGYSDKINLHQRTVIEKFDQMVDSVSLEDWKIFLLYKLVDSLSPYLSEPFEEENFDFYSHILNGIESQEPRWKRVLTVVNSAIQDEVGKKYVEMYFNAEEREKARKISHSIRETLRERIVNLTWMSDSTKQAAIEKLDAIEEKIGYPNVWLNYSNLSLSDSYVLNVLNAGKFSKIHGPNGLDKIGKPVDRTAWLMSPQTVNAYYNPTLNEIVFPAAILQPPFFDPDADDSINYGGIGAVIGHEMTHGFDDQGRLFDKDGNLRDWWNADDSAKFQKQANIIVDQYNHFEVIPGVFVNGNLTLGENIADFGGLTLAFHAWEKNGKDVSKMSGTDNITPEQKVFFSFVRIWSGVARDEYLRSDSYTNPHPWVKFRANGPSFNIPEFYEAFPSIRPDNSLYRTPEQRPVIW</sequence>
<dbReference type="SUPFAM" id="SSF55486">
    <property type="entry name" value="Metalloproteases ('zincins'), catalytic domain"/>
    <property type="match status" value="1"/>
</dbReference>
<dbReference type="CDD" id="cd08662">
    <property type="entry name" value="M13"/>
    <property type="match status" value="1"/>
</dbReference>
<keyword evidence="6" id="KW-0862">Zinc</keyword>
<dbReference type="GO" id="GO:0005886">
    <property type="term" value="C:plasma membrane"/>
    <property type="evidence" value="ECO:0007669"/>
    <property type="project" value="TreeGrafter"/>
</dbReference>
<dbReference type="GO" id="GO:0016485">
    <property type="term" value="P:protein processing"/>
    <property type="evidence" value="ECO:0007669"/>
    <property type="project" value="TreeGrafter"/>
</dbReference>
<evidence type="ECO:0000256" key="3">
    <source>
        <dbReference type="ARBA" id="ARBA00022670"/>
    </source>
</evidence>
<dbReference type="InterPro" id="IPR042089">
    <property type="entry name" value="Peptidase_M13_dom_2"/>
</dbReference>
<dbReference type="Gene3D" id="3.40.390.10">
    <property type="entry name" value="Collagenase (Catalytic Domain)"/>
    <property type="match status" value="1"/>
</dbReference>
<protein>
    <submittedName>
        <fullName evidence="10">M13 family peptidase</fullName>
    </submittedName>
</protein>
<keyword evidence="7" id="KW-0482">Metalloprotease</keyword>
<evidence type="ECO:0000256" key="4">
    <source>
        <dbReference type="ARBA" id="ARBA00022723"/>
    </source>
</evidence>
<dbReference type="PANTHER" id="PTHR11733:SF167">
    <property type="entry name" value="FI17812P1-RELATED"/>
    <property type="match status" value="1"/>
</dbReference>
<evidence type="ECO:0000313" key="11">
    <source>
        <dbReference type="Proteomes" id="UP000245657"/>
    </source>
</evidence>
<dbReference type="RefSeq" id="WP_109967051.1">
    <property type="nucleotide sequence ID" value="NZ_QGMY01000002.1"/>
</dbReference>
<dbReference type="AlphaFoldDB" id="A0A2V2NDU8"/>
<evidence type="ECO:0000256" key="6">
    <source>
        <dbReference type="ARBA" id="ARBA00022833"/>
    </source>
</evidence>
<dbReference type="InterPro" id="IPR000718">
    <property type="entry name" value="Peptidase_M13"/>
</dbReference>
<dbReference type="InterPro" id="IPR008753">
    <property type="entry name" value="Peptidase_M13_N"/>
</dbReference>
<dbReference type="InterPro" id="IPR024079">
    <property type="entry name" value="MetalloPept_cat_dom_sf"/>
</dbReference>
<proteinExistence type="inferred from homology"/>
<evidence type="ECO:0000259" key="8">
    <source>
        <dbReference type="Pfam" id="PF01431"/>
    </source>
</evidence>
<dbReference type="PANTHER" id="PTHR11733">
    <property type="entry name" value="ZINC METALLOPROTEASE FAMILY M13 NEPRILYSIN-RELATED"/>
    <property type="match status" value="1"/>
</dbReference>